<dbReference type="PANTHER" id="PTHR47782:SF2">
    <property type="entry name" value="TRANSCRIPTION FACTOR, PUTATIVE (AFU_ORTHOLOGUE AFUA_4G12570)-RELATED"/>
    <property type="match status" value="1"/>
</dbReference>
<comment type="subcellular location">
    <subcellularLocation>
        <location evidence="1">Nucleus</location>
    </subcellularLocation>
</comment>
<dbReference type="GO" id="GO:0000981">
    <property type="term" value="F:DNA-binding transcription factor activity, RNA polymerase II-specific"/>
    <property type="evidence" value="ECO:0007669"/>
    <property type="project" value="InterPro"/>
</dbReference>
<dbReference type="Proteomes" id="UP000606974">
    <property type="component" value="Unassembled WGS sequence"/>
</dbReference>
<evidence type="ECO:0000256" key="6">
    <source>
        <dbReference type="ARBA" id="ARBA00023163"/>
    </source>
</evidence>
<name>A0A8H7AGQ7_9EURO</name>
<feature type="region of interest" description="Disordered" evidence="8">
    <location>
        <begin position="737"/>
        <end position="785"/>
    </location>
</feature>
<dbReference type="Pfam" id="PF04082">
    <property type="entry name" value="Fungal_trans"/>
    <property type="match status" value="1"/>
</dbReference>
<feature type="region of interest" description="Disordered" evidence="8">
    <location>
        <begin position="627"/>
        <end position="658"/>
    </location>
</feature>
<dbReference type="GO" id="GO:0043565">
    <property type="term" value="F:sequence-specific DNA binding"/>
    <property type="evidence" value="ECO:0007669"/>
    <property type="project" value="TreeGrafter"/>
</dbReference>
<evidence type="ECO:0000256" key="3">
    <source>
        <dbReference type="ARBA" id="ARBA00022833"/>
    </source>
</evidence>
<dbReference type="GO" id="GO:0008270">
    <property type="term" value="F:zinc ion binding"/>
    <property type="evidence" value="ECO:0007669"/>
    <property type="project" value="InterPro"/>
</dbReference>
<dbReference type="GO" id="GO:0045944">
    <property type="term" value="P:positive regulation of transcription by RNA polymerase II"/>
    <property type="evidence" value="ECO:0007669"/>
    <property type="project" value="TreeGrafter"/>
</dbReference>
<evidence type="ECO:0000313" key="10">
    <source>
        <dbReference type="EMBL" id="KAF7508703.1"/>
    </source>
</evidence>
<evidence type="ECO:0000256" key="2">
    <source>
        <dbReference type="ARBA" id="ARBA00022723"/>
    </source>
</evidence>
<dbReference type="SUPFAM" id="SSF57701">
    <property type="entry name" value="Zn2/Cys6 DNA-binding domain"/>
    <property type="match status" value="1"/>
</dbReference>
<dbReference type="InterPro" id="IPR052202">
    <property type="entry name" value="Yeast_MetPath_Reg"/>
</dbReference>
<dbReference type="CDD" id="cd00067">
    <property type="entry name" value="GAL4"/>
    <property type="match status" value="1"/>
</dbReference>
<dbReference type="InterPro" id="IPR001138">
    <property type="entry name" value="Zn2Cys6_DnaBD"/>
</dbReference>
<dbReference type="Gene3D" id="4.10.240.10">
    <property type="entry name" value="Zn(2)-C6 fungal-type DNA-binding domain"/>
    <property type="match status" value="1"/>
</dbReference>
<dbReference type="SMART" id="SM00066">
    <property type="entry name" value="GAL4"/>
    <property type="match status" value="1"/>
</dbReference>
<keyword evidence="7" id="KW-0539">Nucleus</keyword>
<keyword evidence="4" id="KW-0805">Transcription regulation</keyword>
<evidence type="ECO:0000313" key="11">
    <source>
        <dbReference type="Proteomes" id="UP000606974"/>
    </source>
</evidence>
<keyword evidence="3" id="KW-0862">Zinc</keyword>
<accession>A0A8H7AGQ7</accession>
<dbReference type="Pfam" id="PF00172">
    <property type="entry name" value="Zn_clus"/>
    <property type="match status" value="1"/>
</dbReference>
<comment type="caution">
    <text evidence="10">The sequence shown here is derived from an EMBL/GenBank/DDBJ whole genome shotgun (WGS) entry which is preliminary data.</text>
</comment>
<dbReference type="SMART" id="SM00906">
    <property type="entry name" value="Fungal_trans"/>
    <property type="match status" value="1"/>
</dbReference>
<keyword evidence="5" id="KW-0238">DNA-binding</keyword>
<dbReference type="PANTHER" id="PTHR47782">
    <property type="entry name" value="ZN(II)2CYS6 TRANSCRIPTION FACTOR (EUROFUNG)-RELATED"/>
    <property type="match status" value="1"/>
</dbReference>
<evidence type="ECO:0000256" key="1">
    <source>
        <dbReference type="ARBA" id="ARBA00004123"/>
    </source>
</evidence>
<dbReference type="InterPro" id="IPR007219">
    <property type="entry name" value="XnlR_reg_dom"/>
</dbReference>
<keyword evidence="2" id="KW-0479">Metal-binding</keyword>
<keyword evidence="6" id="KW-0804">Transcription</keyword>
<protein>
    <recommendedName>
        <fullName evidence="9">Zn(2)-C6 fungal-type domain-containing protein</fullName>
    </recommendedName>
</protein>
<keyword evidence="11" id="KW-1185">Reference proteome</keyword>
<dbReference type="GO" id="GO:0006351">
    <property type="term" value="P:DNA-templated transcription"/>
    <property type="evidence" value="ECO:0007669"/>
    <property type="project" value="InterPro"/>
</dbReference>
<feature type="compositionally biased region" description="Low complexity" evidence="8">
    <location>
        <begin position="553"/>
        <end position="568"/>
    </location>
</feature>
<feature type="compositionally biased region" description="Polar residues" evidence="8">
    <location>
        <begin position="759"/>
        <end position="785"/>
    </location>
</feature>
<dbReference type="CDD" id="cd12148">
    <property type="entry name" value="fungal_TF_MHR"/>
    <property type="match status" value="1"/>
</dbReference>
<feature type="compositionally biased region" description="Low complexity" evidence="8">
    <location>
        <begin position="645"/>
        <end position="654"/>
    </location>
</feature>
<dbReference type="PROSITE" id="PS50048">
    <property type="entry name" value="ZN2_CY6_FUNGAL_2"/>
    <property type="match status" value="1"/>
</dbReference>
<proteinExistence type="predicted"/>
<evidence type="ECO:0000259" key="9">
    <source>
        <dbReference type="PROSITE" id="PS50048"/>
    </source>
</evidence>
<dbReference type="OrthoDB" id="5319458at2759"/>
<evidence type="ECO:0000256" key="7">
    <source>
        <dbReference type="ARBA" id="ARBA00023242"/>
    </source>
</evidence>
<dbReference type="PROSITE" id="PS00463">
    <property type="entry name" value="ZN2_CY6_FUNGAL_1"/>
    <property type="match status" value="1"/>
</dbReference>
<reference evidence="10" key="1">
    <citation type="submission" date="2020-02" db="EMBL/GenBank/DDBJ databases">
        <authorList>
            <person name="Palmer J.M."/>
        </authorList>
    </citation>
    <scope>NUCLEOTIDE SEQUENCE</scope>
    <source>
        <strain evidence="10">EPUS1.4</strain>
        <tissue evidence="10">Thallus</tissue>
    </source>
</reference>
<feature type="region of interest" description="Disordered" evidence="8">
    <location>
        <begin position="539"/>
        <end position="568"/>
    </location>
</feature>
<dbReference type="AlphaFoldDB" id="A0A8H7AGQ7"/>
<evidence type="ECO:0000256" key="4">
    <source>
        <dbReference type="ARBA" id="ARBA00023015"/>
    </source>
</evidence>
<feature type="domain" description="Zn(2)-C6 fungal-type" evidence="9">
    <location>
        <begin position="23"/>
        <end position="54"/>
    </location>
</feature>
<dbReference type="InterPro" id="IPR036864">
    <property type="entry name" value="Zn2-C6_fun-type_DNA-bd_sf"/>
</dbReference>
<dbReference type="EMBL" id="JAACFV010000050">
    <property type="protein sequence ID" value="KAF7508703.1"/>
    <property type="molecule type" value="Genomic_DNA"/>
</dbReference>
<dbReference type="GO" id="GO:0005634">
    <property type="term" value="C:nucleus"/>
    <property type="evidence" value="ECO:0007669"/>
    <property type="project" value="UniProtKB-SubCell"/>
</dbReference>
<evidence type="ECO:0000256" key="5">
    <source>
        <dbReference type="ARBA" id="ARBA00023125"/>
    </source>
</evidence>
<gene>
    <name evidence="10" type="ORF">GJ744_008950</name>
</gene>
<evidence type="ECO:0000256" key="8">
    <source>
        <dbReference type="SAM" id="MobiDB-lite"/>
    </source>
</evidence>
<organism evidence="10 11">
    <name type="scientific">Endocarpon pusillum</name>
    <dbReference type="NCBI Taxonomy" id="364733"/>
    <lineage>
        <taxon>Eukaryota</taxon>
        <taxon>Fungi</taxon>
        <taxon>Dikarya</taxon>
        <taxon>Ascomycota</taxon>
        <taxon>Pezizomycotina</taxon>
        <taxon>Eurotiomycetes</taxon>
        <taxon>Chaetothyriomycetidae</taxon>
        <taxon>Verrucariales</taxon>
        <taxon>Verrucariaceae</taxon>
        <taxon>Endocarpon</taxon>
    </lineage>
</organism>
<sequence>MAKGESIEALLSPQLRVSRPVAACSRCKSAKIKCDGKLPACTACERAGKADSCSGANDEFAKGKERSYVAALEATLEKLQRRVAEAKTLQATDPSRRDAVAASYMLGPGHTFPARRIASGGRVHRKEASDVDNLVGDFGFLSVNATSRDFHGFTATTSFARLLLAVSQTGDPGHADLETLPARHWITPIIQHYLDKMFVLMPFFSETDFMASVSAVYADAGRRAKPMDKWMVRMVLAIVAADWSGDKGDGNWRTAHEHVSVALEYADEVLHPGSVSGIQAILLLVQYSMLDPDMFSCWHLIGFASRVMVDLGLHNEPAAEIRMSKDEIELRRRVFYCVYTLDRSISMAFDRAFSFTDDSASVNLPVVARSTRLPESSVNEGPQLFLRSLQPSSYLFNIRRIQSSLYQGTRMSKRSELPSAASCEYTKCVLKDIRSWASSIPKTLSKNHTCLFRLESLYSQIIALAPSCRNPSIPERSKIWIFEYAIQYADLLHPITREHNWHSLFTLIDIHRTNFVGRHFLGVLSASFDSILSGIKPCETAQSSPEANDSDLDNSPSPSSDVSHSASPLENSARAIRCLAKIIDILAYAERRFGGTYGFPRIFFEQESADLMEQLKLKQQELGTVQYITGGPPGSSKPRVPPQPQQLQSQTEPQEITPNLHPLGLEPVLPFPPGPAVRAGAYDSAIGAAGASYYVPQALPLESRVAESPSGWFHRNGPPGSYGPLGPYTVYVPPANQAGNFLPPPPKTNLPPTDYQGPWTCNTSMSTAGQGSEPGQSTGSSQCEG</sequence>